<evidence type="ECO:0000256" key="5">
    <source>
        <dbReference type="ARBA" id="ARBA00022801"/>
    </source>
</evidence>
<organism evidence="13">
    <name type="scientific">Micromonas pusilla</name>
    <name type="common">Picoplanktonic green alga</name>
    <name type="synonym">Chromulina pusilla</name>
    <dbReference type="NCBI Taxonomy" id="38833"/>
    <lineage>
        <taxon>Eukaryota</taxon>
        <taxon>Viridiplantae</taxon>
        <taxon>Chlorophyta</taxon>
        <taxon>Mamiellophyceae</taxon>
        <taxon>Mamiellales</taxon>
        <taxon>Mamiellaceae</taxon>
        <taxon>Micromonas</taxon>
    </lineage>
</organism>
<dbReference type="Gene3D" id="2.60.40.1180">
    <property type="entry name" value="Golgi alpha-mannosidase II"/>
    <property type="match status" value="1"/>
</dbReference>
<evidence type="ECO:0000256" key="6">
    <source>
        <dbReference type="ARBA" id="ARBA00023277"/>
    </source>
</evidence>
<feature type="region of interest" description="Disordered" evidence="10">
    <location>
        <begin position="262"/>
        <end position="339"/>
    </location>
</feature>
<dbReference type="InterPro" id="IPR017853">
    <property type="entry name" value="GH"/>
</dbReference>
<accession>A0A7S0IA78</accession>
<dbReference type="SUPFAM" id="SSF51011">
    <property type="entry name" value="Glycosyl hydrolase domain"/>
    <property type="match status" value="1"/>
</dbReference>
<dbReference type="CDD" id="cd11314">
    <property type="entry name" value="AmyAc_arch_bac_plant_AmyA"/>
    <property type="match status" value="1"/>
</dbReference>
<evidence type="ECO:0000256" key="7">
    <source>
        <dbReference type="ARBA" id="ARBA00023295"/>
    </source>
</evidence>
<dbReference type="InterPro" id="IPR056301">
    <property type="entry name" value="GWD-like_N_Ig"/>
</dbReference>
<feature type="domain" description="Alpha-amylase C-terminal beta-sheet" evidence="12">
    <location>
        <begin position="1234"/>
        <end position="1292"/>
    </location>
</feature>
<evidence type="ECO:0000259" key="12">
    <source>
        <dbReference type="SMART" id="SM00810"/>
    </source>
</evidence>
<reference evidence="13" key="1">
    <citation type="submission" date="2021-01" db="EMBL/GenBank/DDBJ databases">
        <authorList>
            <person name="Corre E."/>
            <person name="Pelletier E."/>
            <person name="Niang G."/>
            <person name="Scheremetjew M."/>
            <person name="Finn R."/>
            <person name="Kale V."/>
            <person name="Holt S."/>
            <person name="Cochrane G."/>
            <person name="Meng A."/>
            <person name="Brown T."/>
            <person name="Cohen L."/>
        </authorList>
    </citation>
    <scope>NUCLEOTIDE SEQUENCE</scope>
    <source>
        <strain evidence="13">CCMP1723</strain>
    </source>
</reference>
<dbReference type="EC" id="3.2.1.1" evidence="3"/>
<dbReference type="GO" id="GO:0004556">
    <property type="term" value="F:alpha-amylase activity"/>
    <property type="evidence" value="ECO:0007669"/>
    <property type="project" value="UniProtKB-EC"/>
</dbReference>
<dbReference type="InterPro" id="IPR012850">
    <property type="entry name" value="A-amylase_bs_C"/>
</dbReference>
<comment type="catalytic activity">
    <reaction evidence="1">
        <text>Endohydrolysis of (1-&gt;4)-alpha-D-glucosidic linkages in polysaccharides containing three or more (1-&gt;4)-alpha-linked D-glucose units.</text>
        <dbReference type="EC" id="3.2.1.1"/>
    </reaction>
</comment>
<protein>
    <recommendedName>
        <fullName evidence="3">alpha-amylase</fullName>
        <ecNumber evidence="3">3.2.1.1</ecNumber>
    </recommendedName>
    <alternativeName>
        <fullName evidence="8">1,4-alpha-D-glucan glucanohydrolase</fullName>
    </alternativeName>
</protein>
<dbReference type="SUPFAM" id="SSF51445">
    <property type="entry name" value="(Trans)glycosidases"/>
    <property type="match status" value="1"/>
</dbReference>
<evidence type="ECO:0000256" key="3">
    <source>
        <dbReference type="ARBA" id="ARBA00012595"/>
    </source>
</evidence>
<feature type="coiled-coil region" evidence="9">
    <location>
        <begin position="705"/>
        <end position="826"/>
    </location>
</feature>
<dbReference type="Pfam" id="PF23166">
    <property type="entry name" value="Ig_N_CWD1"/>
    <property type="match status" value="2"/>
</dbReference>
<evidence type="ECO:0000313" key="13">
    <source>
        <dbReference type="EMBL" id="CAD8515626.1"/>
    </source>
</evidence>
<dbReference type="InterPro" id="IPR006047">
    <property type="entry name" value="GH13_cat_dom"/>
</dbReference>
<name>A0A7S0IA78_MICPS</name>
<feature type="domain" description="Glycosyl hydrolase family 13 catalytic" evidence="11">
    <location>
        <begin position="897"/>
        <end position="1233"/>
    </location>
</feature>
<evidence type="ECO:0000256" key="4">
    <source>
        <dbReference type="ARBA" id="ARBA00022723"/>
    </source>
</evidence>
<dbReference type="PANTHER" id="PTHR43447">
    <property type="entry name" value="ALPHA-AMYLASE"/>
    <property type="match status" value="1"/>
</dbReference>
<dbReference type="SMART" id="SM00642">
    <property type="entry name" value="Aamy"/>
    <property type="match status" value="1"/>
</dbReference>
<evidence type="ECO:0000256" key="9">
    <source>
        <dbReference type="SAM" id="Coils"/>
    </source>
</evidence>
<keyword evidence="7" id="KW-0326">Glycosidase</keyword>
<keyword evidence="5" id="KW-0378">Hydrolase</keyword>
<proteinExistence type="inferred from homology"/>
<evidence type="ECO:0000259" key="11">
    <source>
        <dbReference type="SMART" id="SM00642"/>
    </source>
</evidence>
<comment type="similarity">
    <text evidence="2">Belongs to the glycosyl hydrolase 13 family.</text>
</comment>
<dbReference type="GO" id="GO:0005975">
    <property type="term" value="P:carbohydrate metabolic process"/>
    <property type="evidence" value="ECO:0007669"/>
    <property type="project" value="InterPro"/>
</dbReference>
<dbReference type="GO" id="GO:0005509">
    <property type="term" value="F:calcium ion binding"/>
    <property type="evidence" value="ECO:0007669"/>
    <property type="project" value="InterPro"/>
</dbReference>
<dbReference type="InterPro" id="IPR013780">
    <property type="entry name" value="Glyco_hydro_b"/>
</dbReference>
<evidence type="ECO:0000256" key="8">
    <source>
        <dbReference type="ARBA" id="ARBA00030238"/>
    </source>
</evidence>
<dbReference type="Gene3D" id="3.20.20.80">
    <property type="entry name" value="Glycosidases"/>
    <property type="match status" value="1"/>
</dbReference>
<dbReference type="Pfam" id="PF07821">
    <property type="entry name" value="Alpha-amyl_C2"/>
    <property type="match status" value="1"/>
</dbReference>
<sequence>MSGQLMTGGVVARPMRAPGAARALGAAVKSNSAFAPRRPARRSLRFAVRAAVKGPTFIPDQDKDPEPVPVKTTAASAVQEAVAEPPAPTNYQNNLKQRILARGPRETFFEEDYSITIREYVPTQVKVTVECNGPRFRVRVETDSEAELILHWGVATAKAPDTWVMPHRSIMPAGTKELAEVCQTPLTVEDVEDGKLAYTVIEGDIEHAPSTLNFVLHDPKYNQWYNRQNGDSFRIKCPCLPEPEPEPEVQAELVADATAVAVEASPPTSPSKPKGMSSLLGTLNSFKRNPASPPAKKAKEEKATKAGKKRRGKKASAKAKVEDAETEDDDDYEIEESKKSSVADLLMSKAKGAKKEESAKAEVVAEVETPPAPEPLKAGPWEPFFDFTERVFTEVDKVTRVGVKVDVEAGKPPGSSARVRVETDLPGDLLLHWGVVPRGARADMWTVPPPPMRPEGTKVYGDRAVQSPLKKVSGGLAGDFAYCEVDLGSAPGGLRFVIKESGGRDRWFDNYGADFVVPLPEQAVSTSLTGNVRSNAQVATASPTKRTGASMEAAQMALGGAAAATFSGLKTNVDASIEEAIKEAALAMEAAKNAREVAEQATAAAKDLPEDAGASTKARRLIAQANAAAERAAVAARSAEAAAIRAKAAKDASFNDLSGTAAAANLIKKADEVEKMAEETWAGADVEISEDTLKRWRDEMELAVTKEAEARAAEAEAAARELLEQRRKEAEQEMIEAEQRRLEAEAEAKVEAELVAKLEAEAAKAAKAAADAQAQAEAALEAEIEKSIQDNMSAAVEEGNNRLAEIERELKERMEALEEMKRAALDPTIERTSDKPSWLTDPSATIVMPDSVEISEPPRTFAEPVIPQFEPKPTVVTPVVPVDPSKRIQTPTGTGQEMLLQGFNWESSRIEGGGAWYRKMTEMAPRLAELGFTVVWLPPPTDSVSQEGYMPRDLYNLNCKYGTKEELKQCIEALHRHGIKCLGDAVLNHRCAQFQGPDGLWNQYGGKLDWDARAIVSDDPHFGGQGNQSSGDFFHAAPNIDHTQDFVKRDITEWMQWLQSEVGYDGWRLDYVRGFSGKHVKTYMESTNVSFAVGEFWDTLEYDYDSPKYNQDAHRQRIIKWIDDAGGLASAFDVTTKGILHAVFERCEYWRLSDEDGQPPGVLGRWPSRAVTFIENHDTGSTQGHWRFPEGAEAQGYVYILTHPGTPTVFWDHVYDWHDGSLAQDIRKLIAFRKECGIHCRSKVNILKAEAGVYAAQIDDRLVMKIGPDAFAPDETEWEYAMHGDNWCVWKHR</sequence>
<dbReference type="EMBL" id="HBEQ01003917">
    <property type="protein sequence ID" value="CAD8515626.1"/>
    <property type="molecule type" value="Transcribed_RNA"/>
</dbReference>
<dbReference type="SMART" id="SM00810">
    <property type="entry name" value="Alpha-amyl_C2"/>
    <property type="match status" value="1"/>
</dbReference>
<keyword evidence="4" id="KW-0479">Metal-binding</keyword>
<evidence type="ECO:0000256" key="2">
    <source>
        <dbReference type="ARBA" id="ARBA00008061"/>
    </source>
</evidence>
<evidence type="ECO:0000256" key="10">
    <source>
        <dbReference type="SAM" id="MobiDB-lite"/>
    </source>
</evidence>
<gene>
    <name evidence="13" type="ORF">MCOM1403_LOCUS3051</name>
</gene>
<keyword evidence="6" id="KW-0119">Carbohydrate metabolism</keyword>
<keyword evidence="9" id="KW-0175">Coiled coil</keyword>
<evidence type="ECO:0000256" key="1">
    <source>
        <dbReference type="ARBA" id="ARBA00000548"/>
    </source>
</evidence>
<feature type="compositionally biased region" description="Acidic residues" evidence="10">
    <location>
        <begin position="324"/>
        <end position="334"/>
    </location>
</feature>
<dbReference type="Pfam" id="PF00128">
    <property type="entry name" value="Alpha-amylase"/>
    <property type="match status" value="1"/>
</dbReference>
<feature type="compositionally biased region" description="Basic residues" evidence="10">
    <location>
        <begin position="305"/>
        <end position="317"/>
    </location>
</feature>